<dbReference type="GO" id="GO:0046657">
    <property type="term" value="P:folic acid catabolic process"/>
    <property type="evidence" value="ECO:0007669"/>
    <property type="project" value="TreeGrafter"/>
</dbReference>
<evidence type="ECO:0000259" key="3">
    <source>
        <dbReference type="Pfam" id="PF07687"/>
    </source>
</evidence>
<accession>A0A401LL51</accession>
<keyword evidence="5" id="KW-1185">Reference proteome</keyword>
<dbReference type="PIRSF" id="PIRSF005962">
    <property type="entry name" value="Pept_M20D_amidohydro"/>
    <property type="match status" value="1"/>
</dbReference>
<feature type="binding site" evidence="2">
    <location>
        <position position="399"/>
    </location>
    <ligand>
        <name>Mn(2+)</name>
        <dbReference type="ChEBI" id="CHEBI:29035"/>
        <label>2</label>
    </ligand>
</feature>
<sequence length="430" mass="46357">MADAFDRYVPEMIETRRRIHKRPELGWTEFETTAIVAKKLTELGFEIHLGREVVNPDAVLGRDPKAVEAAITRAREAGVPEELLSRMDGYTGCVGILDTGRPGPTLAFRHDMDALPIQEITDPASDHLPAREGFASTFKGKMHACGHDSHTAVGLGVAHWLADNKDRLCGRIKLIFQPSEEGTRGAGAMVAAGVVDDVDWFFGAHVGVTAKTGHIQLCADGYLATTKFDVNFTGIQSHAGAKPEAGRSALLAAANAAIMLNAISRTSEGDTRVSVGRLDAGEGRNITPAHAHMECEVRGSTHEANEFMFSRAQEVVKGAADMLGVKYDLIKTGQATTLVTTPEAMETMRKAAEAVPGVTVEDIHHCGGSEDCTLFMRRVAEHGGNPGFFLFGCENKGHHRPDFDIQDTVNLKPGFEVFTNIATAVCGRKD</sequence>
<dbReference type="GO" id="GO:0071713">
    <property type="term" value="F:para-aminobenzoyl-glutamate hydrolase activity"/>
    <property type="evidence" value="ECO:0007669"/>
    <property type="project" value="TreeGrafter"/>
</dbReference>
<dbReference type="NCBIfam" id="TIGR01891">
    <property type="entry name" value="amidohydrolases"/>
    <property type="match status" value="1"/>
</dbReference>
<keyword evidence="2" id="KW-0464">Manganese</keyword>
<feature type="binding site" evidence="2">
    <location>
        <position position="205"/>
    </location>
    <ligand>
        <name>Mn(2+)</name>
        <dbReference type="ChEBI" id="CHEBI:29035"/>
        <label>2</label>
    </ligand>
</feature>
<dbReference type="GO" id="GO:0005737">
    <property type="term" value="C:cytoplasm"/>
    <property type="evidence" value="ECO:0007669"/>
    <property type="project" value="TreeGrafter"/>
</dbReference>
<dbReference type="PANTHER" id="PTHR30575:SF3">
    <property type="entry name" value="PEPTIDASE M20 DIMERISATION DOMAIN-CONTAINING PROTEIN"/>
    <property type="match status" value="1"/>
</dbReference>
<evidence type="ECO:0000313" key="4">
    <source>
        <dbReference type="EMBL" id="GBO93009.1"/>
    </source>
</evidence>
<protein>
    <submittedName>
        <fullName evidence="4">Peptidase M20</fullName>
    </submittedName>
</protein>
<comment type="caution">
    <text evidence="4">The sequence shown here is derived from an EMBL/GenBank/DDBJ whole genome shotgun (WGS) entry which is preliminary data.</text>
</comment>
<comment type="cofactor">
    <cofactor evidence="2">
        <name>Mn(2+)</name>
        <dbReference type="ChEBI" id="CHEBI:29035"/>
    </cofactor>
    <text evidence="2">The Mn(2+) ion enhances activity.</text>
</comment>
<keyword evidence="2" id="KW-0479">Metal-binding</keyword>
<dbReference type="GO" id="GO:0046872">
    <property type="term" value="F:metal ion binding"/>
    <property type="evidence" value="ECO:0007669"/>
    <property type="project" value="UniProtKB-KW"/>
</dbReference>
<gene>
    <name evidence="4" type="ORF">MESMUL_03630</name>
</gene>
<dbReference type="RefSeq" id="WP_116269484.1">
    <property type="nucleotide sequence ID" value="NZ_BGZJ01000001.1"/>
</dbReference>
<name>A0A388SC02_9BURK</name>
<dbReference type="Gene3D" id="3.40.630.10">
    <property type="entry name" value="Zn peptidases"/>
    <property type="match status" value="2"/>
</dbReference>
<dbReference type="InterPro" id="IPR002933">
    <property type="entry name" value="Peptidase_M20"/>
</dbReference>
<feature type="domain" description="Peptidase M20 dimerisation" evidence="3">
    <location>
        <begin position="228"/>
        <end position="317"/>
    </location>
</feature>
<feature type="binding site" evidence="2">
    <location>
        <position position="147"/>
    </location>
    <ligand>
        <name>Mn(2+)</name>
        <dbReference type="ChEBI" id="CHEBI:29035"/>
        <label>2</label>
    </ligand>
</feature>
<dbReference type="OrthoDB" id="9781032at2"/>
<dbReference type="InterPro" id="IPR036264">
    <property type="entry name" value="Bact_exopeptidase_dim_dom"/>
</dbReference>
<dbReference type="InterPro" id="IPR011650">
    <property type="entry name" value="Peptidase_M20_dimer"/>
</dbReference>
<organism evidence="4 5">
    <name type="scientific">Mesosutterella multiformis</name>
    <dbReference type="NCBI Taxonomy" id="2259133"/>
    <lineage>
        <taxon>Bacteria</taxon>
        <taxon>Pseudomonadati</taxon>
        <taxon>Pseudomonadota</taxon>
        <taxon>Betaproteobacteria</taxon>
        <taxon>Burkholderiales</taxon>
        <taxon>Sutterellaceae</taxon>
        <taxon>Mesosutterella</taxon>
    </lineage>
</organism>
<dbReference type="InterPro" id="IPR052030">
    <property type="entry name" value="Peptidase_M20/M20A_hydrolases"/>
</dbReference>
<evidence type="ECO:0000313" key="5">
    <source>
        <dbReference type="Proteomes" id="UP000266091"/>
    </source>
</evidence>
<evidence type="ECO:0000256" key="1">
    <source>
        <dbReference type="ARBA" id="ARBA00022801"/>
    </source>
</evidence>
<dbReference type="PANTHER" id="PTHR30575">
    <property type="entry name" value="PEPTIDASE M20"/>
    <property type="match status" value="1"/>
</dbReference>
<accession>A0A388SC02</accession>
<dbReference type="SUPFAM" id="SSF55031">
    <property type="entry name" value="Bacterial exopeptidase dimerisation domain"/>
    <property type="match status" value="1"/>
</dbReference>
<dbReference type="Pfam" id="PF07687">
    <property type="entry name" value="M20_dimer"/>
    <property type="match status" value="1"/>
</dbReference>
<reference evidence="4 5" key="1">
    <citation type="journal article" date="2018" name="Int. J. Syst. Evol. Microbiol.">
        <title>Mesosutterella multiformis gen. nov., sp. nov., a member of the family Sutterellaceae and Sutterella megalosphaeroides sp. nov., isolated from human faeces.</title>
        <authorList>
            <person name="Sakamoto M."/>
            <person name="Ikeyama N."/>
            <person name="Kunihiro T."/>
            <person name="Iino T."/>
            <person name="Yuki M."/>
            <person name="Ohkuma M."/>
        </authorList>
    </citation>
    <scope>NUCLEOTIDE SEQUENCE [LARGE SCALE GENOMIC DNA]</scope>
    <source>
        <strain evidence="4 5">4NBBH2</strain>
    </source>
</reference>
<dbReference type="InterPro" id="IPR017439">
    <property type="entry name" value="Amidohydrolase"/>
</dbReference>
<dbReference type="Pfam" id="PF01546">
    <property type="entry name" value="Peptidase_M20"/>
    <property type="match status" value="1"/>
</dbReference>
<keyword evidence="1" id="KW-0378">Hydrolase</keyword>
<dbReference type="Proteomes" id="UP000266091">
    <property type="component" value="Unassembled WGS sequence"/>
</dbReference>
<dbReference type="AlphaFoldDB" id="A0A388SC02"/>
<feature type="binding site" evidence="2">
    <location>
        <position position="181"/>
    </location>
    <ligand>
        <name>Mn(2+)</name>
        <dbReference type="ChEBI" id="CHEBI:29035"/>
        <label>2</label>
    </ligand>
</feature>
<dbReference type="EMBL" id="BGZJ01000001">
    <property type="protein sequence ID" value="GBO93009.1"/>
    <property type="molecule type" value="Genomic_DNA"/>
</dbReference>
<dbReference type="GO" id="GO:0016805">
    <property type="term" value="F:dipeptidase activity"/>
    <property type="evidence" value="ECO:0007669"/>
    <property type="project" value="TreeGrafter"/>
</dbReference>
<evidence type="ECO:0000256" key="2">
    <source>
        <dbReference type="PIRSR" id="PIRSR005962-1"/>
    </source>
</evidence>
<feature type="binding site" evidence="2">
    <location>
        <position position="145"/>
    </location>
    <ligand>
        <name>Mn(2+)</name>
        <dbReference type="ChEBI" id="CHEBI:29035"/>
        <label>2</label>
    </ligand>
</feature>
<dbReference type="SUPFAM" id="SSF53187">
    <property type="entry name" value="Zn-dependent exopeptidases"/>
    <property type="match status" value="1"/>
</dbReference>
<proteinExistence type="predicted"/>